<organism evidence="1 2">
    <name type="scientific">Streptomyces xanthochromogenes</name>
    <dbReference type="NCBI Taxonomy" id="67384"/>
    <lineage>
        <taxon>Bacteria</taxon>
        <taxon>Bacillati</taxon>
        <taxon>Actinomycetota</taxon>
        <taxon>Actinomycetes</taxon>
        <taxon>Kitasatosporales</taxon>
        <taxon>Streptomycetaceae</taxon>
        <taxon>Streptomyces</taxon>
    </lineage>
</organism>
<accession>A0ABQ3ASV8</accession>
<comment type="caution">
    <text evidence="1">The sequence shown here is derived from an EMBL/GenBank/DDBJ whole genome shotgun (WGS) entry which is preliminary data.</text>
</comment>
<dbReference type="InterPro" id="IPR048813">
    <property type="entry name" value="GP7-like"/>
</dbReference>
<dbReference type="NCBIfam" id="NF045672">
    <property type="entry name" value="MCP_gp7_epsi_15"/>
    <property type="match status" value="1"/>
</dbReference>
<evidence type="ECO:0000313" key="2">
    <source>
        <dbReference type="Proteomes" id="UP000600946"/>
    </source>
</evidence>
<evidence type="ECO:0008006" key="3">
    <source>
        <dbReference type="Google" id="ProtNLM"/>
    </source>
</evidence>
<dbReference type="EMBL" id="BMUU01000018">
    <property type="protein sequence ID" value="GGY65588.1"/>
    <property type="molecule type" value="Genomic_DNA"/>
</dbReference>
<dbReference type="Proteomes" id="UP000600946">
    <property type="component" value="Unassembled WGS sequence"/>
</dbReference>
<sequence>MIDSKNRLSATTRPEIKQLRAALRAAEVPLRSGDPPMAITLADAKLNTQDDIDLTVIDEFRKSSWLLDNLTFDDVVNPAGGGATLSYGYTRLVAERPAQFRKLNTEYPKAQAKRQRYSVDLSPLGGAFEIDRVLSNQGPAASNEVAFQMDQTIKSARAFFSDQVINGKRVTTPGAEEGFDGLDKALAGSTTEMGAGTSLDWTGSAIGSDAGKANDALDILDEFLALLDGTPSALFGNKKTIARVRSLARRAGYYDRSPNAFGQNIESYNGIVLVDLGDKAGATTPVVPIESRDVDGAGAGTAISGLSDLYAVRLGLDGFHGVSTVGGQLVRQWLPDFTTAGAVKTGEVELGPVAVALKATKAAAVLRNIKVQ</sequence>
<name>A0ABQ3ASV8_9ACTN</name>
<reference evidence="2" key="1">
    <citation type="journal article" date="2019" name="Int. J. Syst. Evol. Microbiol.">
        <title>The Global Catalogue of Microorganisms (GCM) 10K type strain sequencing project: providing services to taxonomists for standard genome sequencing and annotation.</title>
        <authorList>
            <consortium name="The Broad Institute Genomics Platform"/>
            <consortium name="The Broad Institute Genome Sequencing Center for Infectious Disease"/>
            <person name="Wu L."/>
            <person name="Ma J."/>
        </authorList>
    </citation>
    <scope>NUCLEOTIDE SEQUENCE [LARGE SCALE GENOMIC DNA]</scope>
    <source>
        <strain evidence="2">JCM 4594</strain>
    </source>
</reference>
<proteinExistence type="predicted"/>
<gene>
    <name evidence="1" type="ORF">GCM10010326_70240</name>
</gene>
<keyword evidence="2" id="KW-1185">Reference proteome</keyword>
<protein>
    <recommendedName>
        <fullName evidence="3">Phage capsid protein</fullName>
    </recommendedName>
</protein>
<evidence type="ECO:0000313" key="1">
    <source>
        <dbReference type="EMBL" id="GGY65588.1"/>
    </source>
</evidence>